<dbReference type="AlphaFoldDB" id="A0A0G4LRB8"/>
<name>A0A0G4LRB8_VERLO</name>
<sequence length="127" mass="13683">GGAACQGGSQGTVEGLGPFAGRAGRGGRTRRVAGHARVVRQQGQGLPRRCGDGDGRQRQAQDPGDWQGHCSVDDDDERVQKVPHRLEERQASGRRAQDGRVRRGQVLGRRPVVPWTHPLQRPGQQGG</sequence>
<reference evidence="3" key="1">
    <citation type="submission" date="2015-05" db="EMBL/GenBank/DDBJ databases">
        <authorList>
            <person name="Fogelqvist Johan"/>
        </authorList>
    </citation>
    <scope>NUCLEOTIDE SEQUENCE [LARGE SCALE GENOMIC DNA]</scope>
</reference>
<feature type="region of interest" description="Disordered" evidence="1">
    <location>
        <begin position="1"/>
        <end position="127"/>
    </location>
</feature>
<protein>
    <submittedName>
        <fullName evidence="2">Uncharacterized protein</fullName>
    </submittedName>
</protein>
<feature type="compositionally biased region" description="Low complexity" evidence="1">
    <location>
        <begin position="104"/>
        <end position="113"/>
    </location>
</feature>
<dbReference type="Proteomes" id="UP000045706">
    <property type="component" value="Unassembled WGS sequence"/>
</dbReference>
<evidence type="ECO:0000256" key="1">
    <source>
        <dbReference type="SAM" id="MobiDB-lite"/>
    </source>
</evidence>
<feature type="compositionally biased region" description="Basic residues" evidence="1">
    <location>
        <begin position="25"/>
        <end position="38"/>
    </location>
</feature>
<feature type="compositionally biased region" description="Basic and acidic residues" evidence="1">
    <location>
        <begin position="49"/>
        <end position="59"/>
    </location>
</feature>
<organism evidence="2 3">
    <name type="scientific">Verticillium longisporum</name>
    <name type="common">Verticillium dahliae var. longisporum</name>
    <dbReference type="NCBI Taxonomy" id="100787"/>
    <lineage>
        <taxon>Eukaryota</taxon>
        <taxon>Fungi</taxon>
        <taxon>Dikarya</taxon>
        <taxon>Ascomycota</taxon>
        <taxon>Pezizomycotina</taxon>
        <taxon>Sordariomycetes</taxon>
        <taxon>Hypocreomycetidae</taxon>
        <taxon>Glomerellales</taxon>
        <taxon>Plectosphaerellaceae</taxon>
        <taxon>Verticillium</taxon>
    </lineage>
</organism>
<accession>A0A0G4LRB8</accession>
<gene>
    <name evidence="2" type="ORF">BN1723_018158</name>
</gene>
<dbReference type="EMBL" id="CVQI01016391">
    <property type="protein sequence ID" value="CRK24479.1"/>
    <property type="molecule type" value="Genomic_DNA"/>
</dbReference>
<feature type="compositionally biased region" description="Basic and acidic residues" evidence="1">
    <location>
        <begin position="78"/>
        <end position="101"/>
    </location>
</feature>
<evidence type="ECO:0000313" key="3">
    <source>
        <dbReference type="Proteomes" id="UP000045706"/>
    </source>
</evidence>
<evidence type="ECO:0000313" key="2">
    <source>
        <dbReference type="EMBL" id="CRK24479.1"/>
    </source>
</evidence>
<feature type="compositionally biased region" description="Gly residues" evidence="1">
    <location>
        <begin position="1"/>
        <end position="10"/>
    </location>
</feature>
<proteinExistence type="predicted"/>
<feature type="non-terminal residue" evidence="2">
    <location>
        <position position="1"/>
    </location>
</feature>